<gene>
    <name evidence="2" type="ORF">UHOR_04494</name>
</gene>
<dbReference type="OMA" id="YANAAYP"/>
<protein>
    <submittedName>
        <fullName evidence="2">Uncharacterized protein</fullName>
    </submittedName>
</protein>
<dbReference type="HOGENOM" id="CLU_1338417_0_0_1"/>
<dbReference type="OrthoDB" id="10350171at2759"/>
<evidence type="ECO:0000256" key="1">
    <source>
        <dbReference type="SAM" id="SignalP"/>
    </source>
</evidence>
<evidence type="ECO:0000313" key="3">
    <source>
        <dbReference type="Proteomes" id="UP000006174"/>
    </source>
</evidence>
<keyword evidence="1" id="KW-0732">Signal</keyword>
<proteinExistence type="predicted"/>
<dbReference type="EMBL" id="CAGI01000174">
    <property type="protein sequence ID" value="CCF52428.1"/>
    <property type="molecule type" value="Genomic_DNA"/>
</dbReference>
<evidence type="ECO:0000313" key="2">
    <source>
        <dbReference type="EMBL" id="CCF52428.1"/>
    </source>
</evidence>
<reference evidence="2 3" key="1">
    <citation type="journal article" date="2012" name="Plant Cell">
        <title>Genome comparison of barley and maize smut fungi reveals targeted loss of RNA silencing components and species-specific presence of transposable elements.</title>
        <authorList>
            <person name="Laurie J.D."/>
            <person name="Ali S."/>
            <person name="Linning R."/>
            <person name="Mannhaupt G."/>
            <person name="Wong P."/>
            <person name="Gueldener U."/>
            <person name="Muensterkoetter M."/>
            <person name="Moore R."/>
            <person name="Kahmann R."/>
            <person name="Bakkeren G."/>
            <person name="Schirawski J."/>
        </authorList>
    </citation>
    <scope>NUCLEOTIDE SEQUENCE [LARGE SCALE GENOMIC DNA]</scope>
    <source>
        <strain evidence="3">Uh4875-4</strain>
    </source>
</reference>
<dbReference type="Proteomes" id="UP000006174">
    <property type="component" value="Unassembled WGS sequence"/>
</dbReference>
<keyword evidence="3" id="KW-1185">Reference proteome</keyword>
<feature type="signal peptide" evidence="1">
    <location>
        <begin position="1"/>
        <end position="20"/>
    </location>
</feature>
<name>I2FZT5_USTHO</name>
<dbReference type="AlphaFoldDB" id="I2FZT5"/>
<comment type="caution">
    <text evidence="2">The sequence shown here is derived from an EMBL/GenBank/DDBJ whole genome shotgun (WGS) entry which is preliminary data.</text>
</comment>
<feature type="chain" id="PRO_5003658018" evidence="1">
    <location>
        <begin position="21"/>
        <end position="205"/>
    </location>
</feature>
<organism evidence="2 3">
    <name type="scientific">Ustilago hordei</name>
    <name type="common">Barley covered smut fungus</name>
    <dbReference type="NCBI Taxonomy" id="120017"/>
    <lineage>
        <taxon>Eukaryota</taxon>
        <taxon>Fungi</taxon>
        <taxon>Dikarya</taxon>
        <taxon>Basidiomycota</taxon>
        <taxon>Ustilaginomycotina</taxon>
        <taxon>Ustilaginomycetes</taxon>
        <taxon>Ustilaginales</taxon>
        <taxon>Ustilaginaceae</taxon>
        <taxon>Ustilago</taxon>
    </lineage>
</organism>
<sequence length="205" mass="23016">MKSFTALLLTFSTLLLTINAPPPDWPVFAKLSDLKSKLRIFQIYANAAYPNKPKKQKEAIATLQYLFDNDKGWMKRDHLIPLYDYLASGGLVQHSKHMPYVPVTEAVSYLGKGTVYEKTAVVQPAMNALINLHLKKAKRAGFKAKDQLLDEVKGLSDKRPLQRGFFATVPRPFTWDEAEELKRRVDAVEASSSGGGRMHGVPWGK</sequence>
<accession>I2FZT5</accession>